<gene>
    <name evidence="1" type="ORF">CISIN_1g0394371mg</name>
</gene>
<feature type="non-terminal residue" evidence="1">
    <location>
        <position position="1"/>
    </location>
</feature>
<keyword evidence="2" id="KW-1185">Reference proteome</keyword>
<organism evidence="1 2">
    <name type="scientific">Citrus sinensis</name>
    <name type="common">Sweet orange</name>
    <name type="synonym">Citrus aurantium var. sinensis</name>
    <dbReference type="NCBI Taxonomy" id="2711"/>
    <lineage>
        <taxon>Eukaryota</taxon>
        <taxon>Viridiplantae</taxon>
        <taxon>Streptophyta</taxon>
        <taxon>Embryophyta</taxon>
        <taxon>Tracheophyta</taxon>
        <taxon>Spermatophyta</taxon>
        <taxon>Magnoliopsida</taxon>
        <taxon>eudicotyledons</taxon>
        <taxon>Gunneridae</taxon>
        <taxon>Pentapetalae</taxon>
        <taxon>rosids</taxon>
        <taxon>malvids</taxon>
        <taxon>Sapindales</taxon>
        <taxon>Rutaceae</taxon>
        <taxon>Aurantioideae</taxon>
        <taxon>Citrus</taxon>
    </lineage>
</organism>
<protein>
    <submittedName>
        <fullName evidence="1">Uncharacterized protein</fullName>
    </submittedName>
</protein>
<proteinExistence type="predicted"/>
<accession>A0A067FNZ9</accession>
<dbReference type="EMBL" id="KK784905">
    <property type="protein sequence ID" value="KDO64906.1"/>
    <property type="molecule type" value="Genomic_DNA"/>
</dbReference>
<sequence length="29" mass="3099">ELLAALLSNGTTIEQTDTVFTLVSDMDNS</sequence>
<reference evidence="1 2" key="1">
    <citation type="submission" date="2014-04" db="EMBL/GenBank/DDBJ databases">
        <authorList>
            <consortium name="International Citrus Genome Consortium"/>
            <person name="Gmitter F."/>
            <person name="Chen C."/>
            <person name="Farmerie W."/>
            <person name="Harkins T."/>
            <person name="Desany B."/>
            <person name="Mohiuddin M."/>
            <person name="Kodira C."/>
            <person name="Borodovsky M."/>
            <person name="Lomsadze A."/>
            <person name="Burns P."/>
            <person name="Jenkins J."/>
            <person name="Prochnik S."/>
            <person name="Shu S."/>
            <person name="Chapman J."/>
            <person name="Pitluck S."/>
            <person name="Schmutz J."/>
            <person name="Rokhsar D."/>
        </authorList>
    </citation>
    <scope>NUCLEOTIDE SEQUENCE</scope>
</reference>
<dbReference type="Proteomes" id="UP000027120">
    <property type="component" value="Unassembled WGS sequence"/>
</dbReference>
<evidence type="ECO:0000313" key="1">
    <source>
        <dbReference type="EMBL" id="KDO64906.1"/>
    </source>
</evidence>
<evidence type="ECO:0000313" key="2">
    <source>
        <dbReference type="Proteomes" id="UP000027120"/>
    </source>
</evidence>
<name>A0A067FNZ9_CITSI</name>
<dbReference type="AlphaFoldDB" id="A0A067FNZ9"/>